<comment type="caution">
    <text evidence="1">The sequence shown here is derived from an EMBL/GenBank/DDBJ whole genome shotgun (WGS) entry which is preliminary data.</text>
</comment>
<dbReference type="EMBL" id="JAVLSJ010000011">
    <property type="protein sequence ID" value="MDR9850737.1"/>
    <property type="molecule type" value="Genomic_DNA"/>
</dbReference>
<protein>
    <submittedName>
        <fullName evidence="1">Uncharacterized protein</fullName>
    </submittedName>
</protein>
<name>A0ABU2ESF6_9BURK</name>
<organism evidence="1 2">
    <name type="scientific">Herbaspirillum huttiense subsp. lycopersici</name>
    <dbReference type="NCBI Taxonomy" id="3074428"/>
    <lineage>
        <taxon>Bacteria</taxon>
        <taxon>Pseudomonadati</taxon>
        <taxon>Pseudomonadota</taxon>
        <taxon>Betaproteobacteria</taxon>
        <taxon>Burkholderiales</taxon>
        <taxon>Oxalobacteraceae</taxon>
        <taxon>Herbaspirillum</taxon>
    </lineage>
</organism>
<dbReference type="Proteomes" id="UP001246576">
    <property type="component" value="Unassembled WGS sequence"/>
</dbReference>
<evidence type="ECO:0000313" key="1">
    <source>
        <dbReference type="EMBL" id="MDR9850737.1"/>
    </source>
</evidence>
<evidence type="ECO:0000313" key="2">
    <source>
        <dbReference type="Proteomes" id="UP001246576"/>
    </source>
</evidence>
<accession>A0ABU2ESF6</accession>
<gene>
    <name evidence="1" type="ORF">RI048_21070</name>
</gene>
<proteinExistence type="predicted"/>
<sequence>MIASGQEQTSPLAKKRQIDHVQIFQEIQNSIFLGHLFDGRCLYPALYKFLFWRKSVFGRAGNRCNYHRRHQWLLLSSFWMDAIEVSLLKALEISEEKNAIPEVCYWPAVSVEQAD</sequence>
<keyword evidence="2" id="KW-1185">Reference proteome</keyword>
<dbReference type="RefSeq" id="WP_134040378.1">
    <property type="nucleotide sequence ID" value="NZ_JAVLSJ010000011.1"/>
</dbReference>
<reference evidence="1" key="1">
    <citation type="submission" date="2023-09" db="EMBL/GenBank/DDBJ databases">
        <title>Description of first Herbaspirillum huttiense subsp. nephrolepsisexaltata and Herbaspirillum huttiense subsp. lycopersicon.</title>
        <authorList>
            <person name="Poudel M."/>
            <person name="Sharma A."/>
            <person name="Goss E."/>
            <person name="Tapia J.H."/>
            <person name="Harmon C.M."/>
            <person name="Jones J.B."/>
        </authorList>
    </citation>
    <scope>NUCLEOTIDE SEQUENCE</scope>
    <source>
        <strain evidence="1">SE1</strain>
    </source>
</reference>